<proteinExistence type="predicted"/>
<feature type="region of interest" description="Disordered" evidence="1">
    <location>
        <begin position="110"/>
        <end position="133"/>
    </location>
</feature>
<keyword evidence="2" id="KW-1133">Transmembrane helix</keyword>
<dbReference type="Proteomes" id="UP001596495">
    <property type="component" value="Unassembled WGS sequence"/>
</dbReference>
<gene>
    <name evidence="4" type="ORF">ACFQNJ_03160</name>
</gene>
<evidence type="ECO:0000256" key="1">
    <source>
        <dbReference type="SAM" id="MobiDB-lite"/>
    </source>
</evidence>
<reference evidence="5" key="1">
    <citation type="journal article" date="2019" name="Int. J. Syst. Evol. Microbiol.">
        <title>The Global Catalogue of Microorganisms (GCM) 10K type strain sequencing project: providing services to taxonomists for standard genome sequencing and annotation.</title>
        <authorList>
            <consortium name="The Broad Institute Genomics Platform"/>
            <consortium name="The Broad Institute Genome Sequencing Center for Infectious Disease"/>
            <person name="Wu L."/>
            <person name="Ma J."/>
        </authorList>
    </citation>
    <scope>NUCLEOTIDE SEQUENCE [LARGE SCALE GENOMIC DNA]</scope>
    <source>
        <strain evidence="5">CCUG 54518</strain>
    </source>
</reference>
<feature type="region of interest" description="Disordered" evidence="1">
    <location>
        <begin position="149"/>
        <end position="173"/>
    </location>
</feature>
<evidence type="ECO:0000313" key="4">
    <source>
        <dbReference type="EMBL" id="MFC7433504.1"/>
    </source>
</evidence>
<evidence type="ECO:0000313" key="5">
    <source>
        <dbReference type="Proteomes" id="UP001596495"/>
    </source>
</evidence>
<feature type="region of interest" description="Disordered" evidence="1">
    <location>
        <begin position="185"/>
        <end position="226"/>
    </location>
</feature>
<feature type="compositionally biased region" description="Acidic residues" evidence="1">
    <location>
        <begin position="124"/>
        <end position="133"/>
    </location>
</feature>
<evidence type="ECO:0000256" key="2">
    <source>
        <dbReference type="SAM" id="Phobius"/>
    </source>
</evidence>
<accession>A0ABW2R6Y7</accession>
<protein>
    <submittedName>
        <fullName evidence="4">DUF3426 domain-containing protein</fullName>
    </submittedName>
</protein>
<feature type="transmembrane region" description="Helical" evidence="2">
    <location>
        <begin position="245"/>
        <end position="268"/>
    </location>
</feature>
<dbReference type="EMBL" id="JBHTBX010000002">
    <property type="protein sequence ID" value="MFC7433504.1"/>
    <property type="molecule type" value="Genomic_DNA"/>
</dbReference>
<sequence length="400" mass="42535">MTYTTRCPACGTTFRVVPDQLKISDGWVRCGYCSDVFDATLNLQPWSGDSAEVASQAPRPPVNPPAPAGDPTMPGETRPVERTKTDELPATVTAAPPAAPVAVAAPAVAASPDIRVPDPGLDSPTDDEPMASGWEDSDFMAELQRYARQVRAGDPSESPEPSDRTPSPAESLASASANLLAKAAMPPGADAVAEHQAQTGDRSGPPPLQRATEPAPMPEAEPVADPEVEPGFVVQARRRAFWSSAGVRAVMLVLVLLLGTTLVGQWALHERDAVAARWPAARPALEQACEHLGCTVAALQRIDDVVIDSSSLQRKLGNFYAFDLVLKNRADVPLAAPALELTLTDLRDQVIARRVFLPQEMPGMPDELPARESVSTSLRLSIALGNDATMSGFRALVFYP</sequence>
<feature type="domain" description="Zinc finger/thioredoxin putative" evidence="3">
    <location>
        <begin position="5"/>
        <end position="39"/>
    </location>
</feature>
<evidence type="ECO:0000259" key="3">
    <source>
        <dbReference type="Pfam" id="PF13719"/>
    </source>
</evidence>
<feature type="region of interest" description="Disordered" evidence="1">
    <location>
        <begin position="49"/>
        <end position="80"/>
    </location>
</feature>
<comment type="caution">
    <text evidence="4">The sequence shown here is derived from an EMBL/GenBank/DDBJ whole genome shotgun (WGS) entry which is preliminary data.</text>
</comment>
<dbReference type="NCBIfam" id="TIGR02098">
    <property type="entry name" value="MJ0042_CXXC"/>
    <property type="match status" value="1"/>
</dbReference>
<feature type="compositionally biased region" description="Pro residues" evidence="1">
    <location>
        <begin position="58"/>
        <end position="68"/>
    </location>
</feature>
<dbReference type="InterPro" id="IPR011723">
    <property type="entry name" value="Znf/thioredoxin_put"/>
</dbReference>
<name>A0ABW2R6Y7_9BURK</name>
<keyword evidence="5" id="KW-1185">Reference proteome</keyword>
<dbReference type="Pfam" id="PF11906">
    <property type="entry name" value="DUF3426"/>
    <property type="match status" value="1"/>
</dbReference>
<keyword evidence="2" id="KW-0472">Membrane</keyword>
<dbReference type="Pfam" id="PF13719">
    <property type="entry name" value="Zn_ribbon_5"/>
    <property type="match status" value="1"/>
</dbReference>
<dbReference type="RefSeq" id="WP_382253760.1">
    <property type="nucleotide sequence ID" value="NZ_JBHTBX010000002.1"/>
</dbReference>
<keyword evidence="2" id="KW-0812">Transmembrane</keyword>
<organism evidence="4 5">
    <name type="scientific">Hydrogenophaga bisanensis</name>
    <dbReference type="NCBI Taxonomy" id="439611"/>
    <lineage>
        <taxon>Bacteria</taxon>
        <taxon>Pseudomonadati</taxon>
        <taxon>Pseudomonadota</taxon>
        <taxon>Betaproteobacteria</taxon>
        <taxon>Burkholderiales</taxon>
        <taxon>Comamonadaceae</taxon>
        <taxon>Hydrogenophaga</taxon>
    </lineage>
</organism>
<dbReference type="InterPro" id="IPR021834">
    <property type="entry name" value="DUF3426"/>
</dbReference>